<keyword evidence="3" id="KW-1185">Reference proteome</keyword>
<evidence type="ECO:0000313" key="2">
    <source>
        <dbReference type="EMBL" id="EDV28988.1"/>
    </source>
</evidence>
<dbReference type="PANTHER" id="PTHR12458">
    <property type="entry name" value="ORF PROTEIN"/>
    <property type="match status" value="1"/>
</dbReference>
<dbReference type="CTD" id="6750136"/>
<evidence type="ECO:0000313" key="3">
    <source>
        <dbReference type="Proteomes" id="UP000009022"/>
    </source>
</evidence>
<feature type="compositionally biased region" description="Acidic residues" evidence="1">
    <location>
        <begin position="341"/>
        <end position="354"/>
    </location>
</feature>
<dbReference type="HOGENOM" id="CLU_596327_0_0_1"/>
<dbReference type="InParanoid" id="B3RIB0"/>
<dbReference type="KEGG" id="tad:TRIADDRAFT_52410"/>
<name>B3RIB0_TRIAD</name>
<feature type="region of interest" description="Disordered" evidence="1">
    <location>
        <begin position="338"/>
        <end position="361"/>
    </location>
</feature>
<proteinExistence type="predicted"/>
<evidence type="ECO:0000256" key="1">
    <source>
        <dbReference type="SAM" id="MobiDB-lite"/>
    </source>
</evidence>
<sequence>MHKELSVTPLHAKVPLVIAQRGMIFNMESVTHLEDNTPTSKSFTVLGRGIGNILYVMYVSDCEKIKSERGVSIYKFRNSEQMQNNEGSEIVGRKDVIPISYVAEYRSNLQSKIGYGSLKIPANGYSAEYDCNGNTDNHAWITVDIRTGEKLFTFFSFPISVRSEQSNIGVDYDTIALGNLGEYYPQFVDHESHSRINHSDYTLNCNQYDEIDVKGDGNDRNTANNINLQFEETTDNRIGDKGSTTTKEILGVNSCKESEIESVIRSVCGVNTNRDNRILSKASLKSSLLREISQTTISQDDDWKDLNLYGDSRTLYDCSTDHIPDFVSSHRLPKNFGESITIDEDTASSSENEDSTPGKRYPAQSIISRYVSEIRHNNVLASFQSNTRECAPVFSPDVNLSAVSIDSNSKWQILSSGDDGNCSTAQNLRQTGEVLDLLYDSQLNCYFDPKTYKYYELID</sequence>
<dbReference type="RefSeq" id="XP_002108190.1">
    <property type="nucleotide sequence ID" value="XM_002108154.1"/>
</dbReference>
<dbReference type="InterPro" id="IPR040441">
    <property type="entry name" value="CFA20/CFAP20DC"/>
</dbReference>
<dbReference type="Proteomes" id="UP000009022">
    <property type="component" value="Unassembled WGS sequence"/>
</dbReference>
<dbReference type="OrthoDB" id="10261083at2759"/>
<accession>B3RIB0</accession>
<dbReference type="GeneID" id="6750136"/>
<dbReference type="AlphaFoldDB" id="B3RIB0"/>
<protein>
    <submittedName>
        <fullName evidence="2">Uncharacterized protein</fullName>
    </submittedName>
</protein>
<dbReference type="EMBL" id="DS985241">
    <property type="protein sequence ID" value="EDV28988.1"/>
    <property type="molecule type" value="Genomic_DNA"/>
</dbReference>
<gene>
    <name evidence="2" type="ORF">TRIADDRAFT_52410</name>
</gene>
<organism evidence="2 3">
    <name type="scientific">Trichoplax adhaerens</name>
    <name type="common">Trichoplax reptans</name>
    <dbReference type="NCBI Taxonomy" id="10228"/>
    <lineage>
        <taxon>Eukaryota</taxon>
        <taxon>Metazoa</taxon>
        <taxon>Placozoa</taxon>
        <taxon>Uniplacotomia</taxon>
        <taxon>Trichoplacea</taxon>
        <taxon>Trichoplacidae</taxon>
        <taxon>Trichoplax</taxon>
    </lineage>
</organism>
<reference evidence="2 3" key="1">
    <citation type="journal article" date="2008" name="Nature">
        <title>The Trichoplax genome and the nature of placozoans.</title>
        <authorList>
            <person name="Srivastava M."/>
            <person name="Begovic E."/>
            <person name="Chapman J."/>
            <person name="Putnam N.H."/>
            <person name="Hellsten U."/>
            <person name="Kawashima T."/>
            <person name="Kuo A."/>
            <person name="Mitros T."/>
            <person name="Salamov A."/>
            <person name="Carpenter M.L."/>
            <person name="Signorovitch A.Y."/>
            <person name="Moreno M.A."/>
            <person name="Kamm K."/>
            <person name="Grimwood J."/>
            <person name="Schmutz J."/>
            <person name="Shapiro H."/>
            <person name="Grigoriev I.V."/>
            <person name="Buss L.W."/>
            <person name="Schierwater B."/>
            <person name="Dellaporta S.L."/>
            <person name="Rokhsar D.S."/>
        </authorList>
    </citation>
    <scope>NUCLEOTIDE SEQUENCE [LARGE SCALE GENOMIC DNA]</scope>
    <source>
        <strain evidence="2 3">Grell-BS-1999</strain>
    </source>
</reference>